<reference evidence="3" key="1">
    <citation type="submission" date="2022-08" db="EMBL/GenBank/DDBJ databases">
        <authorList>
            <person name="Deng Y."/>
            <person name="Han X.-F."/>
            <person name="Zhang Y.-Q."/>
        </authorList>
    </citation>
    <scope>NUCLEOTIDE SEQUENCE</scope>
    <source>
        <strain evidence="3">CPCC 203407</strain>
    </source>
</reference>
<evidence type="ECO:0000313" key="3">
    <source>
        <dbReference type="EMBL" id="MCS5727379.1"/>
    </source>
</evidence>
<dbReference type="RefSeq" id="WP_259530370.1">
    <property type="nucleotide sequence ID" value="NZ_JANLCK010000010.1"/>
</dbReference>
<comment type="caution">
    <text evidence="3">The sequence shown here is derived from an EMBL/GenBank/DDBJ whole genome shotgun (WGS) entry which is preliminary data.</text>
</comment>
<keyword evidence="1" id="KW-0175">Coiled coil</keyword>
<keyword evidence="4" id="KW-1185">Reference proteome</keyword>
<dbReference type="EMBL" id="JANLCK010000010">
    <property type="protein sequence ID" value="MCS5727379.1"/>
    <property type="molecule type" value="Genomic_DNA"/>
</dbReference>
<feature type="coiled-coil region" evidence="1">
    <location>
        <begin position="261"/>
        <end position="288"/>
    </location>
</feature>
<evidence type="ECO:0000256" key="1">
    <source>
        <dbReference type="SAM" id="Coils"/>
    </source>
</evidence>
<feature type="region of interest" description="Disordered" evidence="2">
    <location>
        <begin position="370"/>
        <end position="389"/>
    </location>
</feature>
<proteinExistence type="predicted"/>
<evidence type="ECO:0000256" key="2">
    <source>
        <dbReference type="SAM" id="MobiDB-lite"/>
    </source>
</evidence>
<dbReference type="Proteomes" id="UP001165587">
    <property type="component" value="Unassembled WGS sequence"/>
</dbReference>
<protein>
    <recommendedName>
        <fullName evidence="5">Peptidoglycan binding-like domain-containing protein</fullName>
    </recommendedName>
</protein>
<sequence length="500" mass="49731">MIAVVAVVALGAGVALSRFVVSPAELAAAARPPEAGPVTAPIERRVIQNTVTTRADVAYADAVDVKVDTTGLSGPAVVTGRVPEVGSTLDAGSVALEVAGRPLLVLPGALPAYRSLRAGLSGPDVLQLKAALAGVGLDAGDTTSDAYDAATAAAVGELYRRAGYPPPGSGPEVEQQLAGARSAVRSAEAAVEQAGAAVSTAAAGPSMAARVEADNQVREAQRALAAAVDAVPREDSLVARLEDELALAFARRDELLEPPRTSAEQASLAAAEEQLDDARAALVRAEEEALTGLPSAEVVYLTSLPRRVDAVTAERGSVTTGAALSVSGAELVLQGSASAADAELLAPGAAATFEGADGVEHPATVASVAAQKEGSGADDSAESAAGGKRFDVVLTPGELTDQERESLKGSNVRVGIPVQSTDGEVLAVPVVALTAGPGGEARIELVPDEDGSGDSPASAGSGGSGSALVEVEAGLSAGGFVEIRSPDPRVRAGARVVVGR</sequence>
<feature type="compositionally biased region" description="Low complexity" evidence="2">
    <location>
        <begin position="373"/>
        <end position="387"/>
    </location>
</feature>
<feature type="region of interest" description="Disordered" evidence="2">
    <location>
        <begin position="447"/>
        <end position="466"/>
    </location>
</feature>
<gene>
    <name evidence="3" type="ORF">N1028_15900</name>
</gene>
<dbReference type="InterPro" id="IPR036365">
    <property type="entry name" value="PGBD-like_sf"/>
</dbReference>
<accession>A0AA41XIW7</accession>
<dbReference type="AlphaFoldDB" id="A0AA41XIW7"/>
<evidence type="ECO:0000313" key="4">
    <source>
        <dbReference type="Proteomes" id="UP001165587"/>
    </source>
</evidence>
<organism evidence="3 4">
    <name type="scientific">Herbiconiux oxytropis</name>
    <dbReference type="NCBI Taxonomy" id="2970915"/>
    <lineage>
        <taxon>Bacteria</taxon>
        <taxon>Bacillati</taxon>
        <taxon>Actinomycetota</taxon>
        <taxon>Actinomycetes</taxon>
        <taxon>Micrococcales</taxon>
        <taxon>Microbacteriaceae</taxon>
        <taxon>Herbiconiux</taxon>
    </lineage>
</organism>
<evidence type="ECO:0008006" key="5">
    <source>
        <dbReference type="Google" id="ProtNLM"/>
    </source>
</evidence>
<dbReference type="SUPFAM" id="SSF47090">
    <property type="entry name" value="PGBD-like"/>
    <property type="match status" value="1"/>
</dbReference>
<name>A0AA41XIW7_9MICO</name>